<reference evidence="2 3" key="1">
    <citation type="submission" date="2016-04" db="EMBL/GenBank/DDBJ databases">
        <title>The genome of Intoshia linei affirms orthonectids as highly simplified spiralians.</title>
        <authorList>
            <person name="Mikhailov K.V."/>
            <person name="Slusarev G.S."/>
            <person name="Nikitin M.A."/>
            <person name="Logacheva M.D."/>
            <person name="Penin A."/>
            <person name="Aleoshin V."/>
            <person name="Panchin Y.V."/>
        </authorList>
    </citation>
    <scope>NUCLEOTIDE SEQUENCE [LARGE SCALE GENOMIC DNA]</scope>
    <source>
        <strain evidence="2">Intl2013</strain>
        <tissue evidence="2">Whole animal</tissue>
    </source>
</reference>
<organism evidence="2 3">
    <name type="scientific">Intoshia linei</name>
    <dbReference type="NCBI Taxonomy" id="1819745"/>
    <lineage>
        <taxon>Eukaryota</taxon>
        <taxon>Metazoa</taxon>
        <taxon>Spiralia</taxon>
        <taxon>Lophotrochozoa</taxon>
        <taxon>Mesozoa</taxon>
        <taxon>Orthonectida</taxon>
        <taxon>Rhopaluridae</taxon>
        <taxon>Intoshia</taxon>
    </lineage>
</organism>
<dbReference type="Proteomes" id="UP000078046">
    <property type="component" value="Unassembled WGS sequence"/>
</dbReference>
<protein>
    <recommendedName>
        <fullName evidence="1">Insertion element IS150 protein InsJ-like helix-turn-helix domain-containing protein</fullName>
    </recommendedName>
</protein>
<evidence type="ECO:0000313" key="3">
    <source>
        <dbReference type="Proteomes" id="UP000078046"/>
    </source>
</evidence>
<feature type="non-terminal residue" evidence="2">
    <location>
        <position position="1"/>
    </location>
</feature>
<dbReference type="Gene3D" id="1.10.10.10">
    <property type="entry name" value="Winged helix-like DNA-binding domain superfamily/Winged helix DNA-binding domain"/>
    <property type="match status" value="1"/>
</dbReference>
<evidence type="ECO:0000259" key="1">
    <source>
        <dbReference type="Pfam" id="PF13518"/>
    </source>
</evidence>
<dbReference type="AlphaFoldDB" id="A0A177AZG0"/>
<feature type="domain" description="Insertion element IS150 protein InsJ-like helix-turn-helix" evidence="1">
    <location>
        <begin position="6"/>
        <end position="38"/>
    </location>
</feature>
<dbReference type="InterPro" id="IPR055247">
    <property type="entry name" value="InsJ-like_HTH"/>
</dbReference>
<evidence type="ECO:0000313" key="2">
    <source>
        <dbReference type="EMBL" id="OAF67409.1"/>
    </source>
</evidence>
<dbReference type="EMBL" id="LWCA01000667">
    <property type="protein sequence ID" value="OAF67409.1"/>
    <property type="molecule type" value="Genomic_DNA"/>
</dbReference>
<keyword evidence="3" id="KW-1185">Reference proteome</keyword>
<gene>
    <name evidence="2" type="ORF">A3Q56_04870</name>
</gene>
<comment type="caution">
    <text evidence="2">The sequence shown here is derived from an EMBL/GenBank/DDBJ whole genome shotgun (WGS) entry which is preliminary data.</text>
</comment>
<dbReference type="Pfam" id="PF13518">
    <property type="entry name" value="HTH_28"/>
    <property type="match status" value="1"/>
</dbReference>
<dbReference type="InterPro" id="IPR036388">
    <property type="entry name" value="WH-like_DNA-bd_sf"/>
</dbReference>
<name>A0A177AZG0_9BILA</name>
<sequence length="77" mass="8483">HDIEKYFKSGMNQSEISRKTGVCRSSVQNVLKKFKNGDGIERKVGAGLTYNLINRANPMAAMYSTYPHTNSMIAAAA</sequence>
<proteinExistence type="predicted"/>
<dbReference type="OrthoDB" id="6778888at2759"/>
<accession>A0A177AZG0</accession>